<dbReference type="Proteomes" id="UP001186974">
    <property type="component" value="Unassembled WGS sequence"/>
</dbReference>
<dbReference type="EMBL" id="JAWDJW010006702">
    <property type="protein sequence ID" value="KAK3063837.1"/>
    <property type="molecule type" value="Genomic_DNA"/>
</dbReference>
<name>A0ACC3D998_9PEZI</name>
<evidence type="ECO:0000313" key="2">
    <source>
        <dbReference type="Proteomes" id="UP001186974"/>
    </source>
</evidence>
<sequence length="248" mass="27448">MNLDAVRQIVPYPILIGAYRALLPGFPNDQYPALLQSVQDHDLRFNGSSVPGVVDFTRSSFEFPFIDLSGDGRTAYRWADTQLITADRPVAKGGSEMYGTTVYESRFDPPCEAYGAVEGNSSTTYLKGSVQINGTWTEVLSLSFKTTNETGTVGLFDYIENAVSQPYFSDGNLCDLQPRLFNTSISQAPFQPQKVRGTISALPPAYPIESVWKQVWGMRVDTAMVELWPSPRCAELFTPAWSQHGHGI</sequence>
<reference evidence="1" key="1">
    <citation type="submission" date="2024-09" db="EMBL/GenBank/DDBJ databases">
        <title>Black Yeasts Isolated from many extreme environments.</title>
        <authorList>
            <person name="Coleine C."/>
            <person name="Stajich J.E."/>
            <person name="Selbmann L."/>
        </authorList>
    </citation>
    <scope>NUCLEOTIDE SEQUENCE</scope>
    <source>
        <strain evidence="1">CCFEE 5737</strain>
    </source>
</reference>
<protein>
    <submittedName>
        <fullName evidence="1">Uncharacterized protein</fullName>
    </submittedName>
</protein>
<gene>
    <name evidence="1" type="ORF">LTS18_012350</name>
</gene>
<organism evidence="1 2">
    <name type="scientific">Coniosporium uncinatum</name>
    <dbReference type="NCBI Taxonomy" id="93489"/>
    <lineage>
        <taxon>Eukaryota</taxon>
        <taxon>Fungi</taxon>
        <taxon>Dikarya</taxon>
        <taxon>Ascomycota</taxon>
        <taxon>Pezizomycotina</taxon>
        <taxon>Dothideomycetes</taxon>
        <taxon>Dothideomycetes incertae sedis</taxon>
        <taxon>Coniosporium</taxon>
    </lineage>
</organism>
<evidence type="ECO:0000313" key="1">
    <source>
        <dbReference type="EMBL" id="KAK3063837.1"/>
    </source>
</evidence>
<proteinExistence type="predicted"/>
<accession>A0ACC3D998</accession>
<comment type="caution">
    <text evidence="1">The sequence shown here is derived from an EMBL/GenBank/DDBJ whole genome shotgun (WGS) entry which is preliminary data.</text>
</comment>
<keyword evidence="2" id="KW-1185">Reference proteome</keyword>